<evidence type="ECO:0000313" key="3">
    <source>
        <dbReference type="Proteomes" id="UP000605676"/>
    </source>
</evidence>
<gene>
    <name evidence="2" type="ORF">JIV24_09965</name>
</gene>
<keyword evidence="3" id="KW-1185">Reference proteome</keyword>
<name>A0ABS1HJ11_9BACT</name>
<organism evidence="2 3">
    <name type="scientific">Carboxylicivirga marina</name>
    <dbReference type="NCBI Taxonomy" id="2800988"/>
    <lineage>
        <taxon>Bacteria</taxon>
        <taxon>Pseudomonadati</taxon>
        <taxon>Bacteroidota</taxon>
        <taxon>Bacteroidia</taxon>
        <taxon>Marinilabiliales</taxon>
        <taxon>Marinilabiliaceae</taxon>
        <taxon>Carboxylicivirga</taxon>
    </lineage>
</organism>
<feature type="transmembrane region" description="Helical" evidence="1">
    <location>
        <begin position="61"/>
        <end position="79"/>
    </location>
</feature>
<dbReference type="Proteomes" id="UP000605676">
    <property type="component" value="Unassembled WGS sequence"/>
</dbReference>
<evidence type="ECO:0000313" key="2">
    <source>
        <dbReference type="EMBL" id="MBK3517656.1"/>
    </source>
</evidence>
<evidence type="ECO:0000256" key="1">
    <source>
        <dbReference type="SAM" id="Phobius"/>
    </source>
</evidence>
<keyword evidence="1" id="KW-0812">Transmembrane</keyword>
<proteinExistence type="predicted"/>
<sequence>MKIYKLLSIVYYIGMALVFIGVLMHISDLVSGAWVFGAGSLIMIGIRGYNRMIGRIENRRVFTILLYSSLMLLPATWAMLSYRKYWIIFIALTALLDTYASFRRIKK</sequence>
<accession>A0ABS1HJ11</accession>
<comment type="caution">
    <text evidence="2">The sequence shown here is derived from an EMBL/GenBank/DDBJ whole genome shotgun (WGS) entry which is preliminary data.</text>
</comment>
<keyword evidence="1" id="KW-0472">Membrane</keyword>
<reference evidence="2 3" key="1">
    <citation type="submission" date="2021-01" db="EMBL/GenBank/DDBJ databases">
        <title>Carboxyliciviraga sp.nov., isolated from coastal sediments.</title>
        <authorList>
            <person name="Lu D."/>
            <person name="Zhang T."/>
        </authorList>
    </citation>
    <scope>NUCLEOTIDE SEQUENCE [LARGE SCALE GENOMIC DNA]</scope>
    <source>
        <strain evidence="2 3">N1Y132</strain>
    </source>
</reference>
<feature type="transmembrane region" description="Helical" evidence="1">
    <location>
        <begin position="85"/>
        <end position="102"/>
    </location>
</feature>
<dbReference type="RefSeq" id="WP_200464885.1">
    <property type="nucleotide sequence ID" value="NZ_JAENRR010000019.1"/>
</dbReference>
<feature type="transmembrane region" description="Helical" evidence="1">
    <location>
        <begin position="32"/>
        <end position="49"/>
    </location>
</feature>
<protein>
    <submittedName>
        <fullName evidence="2">Uncharacterized protein</fullName>
    </submittedName>
</protein>
<keyword evidence="1" id="KW-1133">Transmembrane helix</keyword>
<feature type="transmembrane region" description="Helical" evidence="1">
    <location>
        <begin position="9"/>
        <end position="26"/>
    </location>
</feature>
<dbReference type="EMBL" id="JAENRR010000019">
    <property type="protein sequence ID" value="MBK3517656.1"/>
    <property type="molecule type" value="Genomic_DNA"/>
</dbReference>